<keyword evidence="5" id="KW-0762">Sugar transport</keyword>
<dbReference type="Gene3D" id="3.30.1950.10">
    <property type="entry name" value="wza like domain"/>
    <property type="match status" value="1"/>
</dbReference>
<evidence type="ECO:0000256" key="6">
    <source>
        <dbReference type="ARBA" id="ARBA00022692"/>
    </source>
</evidence>
<dbReference type="Gene3D" id="3.10.560.10">
    <property type="entry name" value="Outer membrane lipoprotein wza domain like"/>
    <property type="match status" value="1"/>
</dbReference>
<evidence type="ECO:0000313" key="18">
    <source>
        <dbReference type="EMBL" id="MPR35964.1"/>
    </source>
</evidence>
<dbReference type="GO" id="GO:0015159">
    <property type="term" value="F:polysaccharide transmembrane transporter activity"/>
    <property type="evidence" value="ECO:0007669"/>
    <property type="project" value="InterPro"/>
</dbReference>
<organism evidence="18 19">
    <name type="scientific">Salmonirosea aquatica</name>
    <dbReference type="NCBI Taxonomy" id="2654236"/>
    <lineage>
        <taxon>Bacteria</taxon>
        <taxon>Pseudomonadati</taxon>
        <taxon>Bacteroidota</taxon>
        <taxon>Cytophagia</taxon>
        <taxon>Cytophagales</taxon>
        <taxon>Spirosomataceae</taxon>
        <taxon>Salmonirosea</taxon>
    </lineage>
</organism>
<evidence type="ECO:0000256" key="12">
    <source>
        <dbReference type="ARBA" id="ARBA00023139"/>
    </source>
</evidence>
<protein>
    <submittedName>
        <fullName evidence="18">Polysaccharide export protein</fullName>
    </submittedName>
</protein>
<evidence type="ECO:0000259" key="16">
    <source>
        <dbReference type="Pfam" id="PF02563"/>
    </source>
</evidence>
<gene>
    <name evidence="18" type="ORF">GBK04_22080</name>
</gene>
<keyword evidence="13" id="KW-0998">Cell outer membrane</keyword>
<keyword evidence="10" id="KW-0626">Porin</keyword>
<keyword evidence="4" id="KW-1134">Transmembrane beta strand</keyword>
<feature type="domain" description="Polysaccharide export protein N-terminal" evidence="16">
    <location>
        <begin position="17"/>
        <end position="113"/>
    </location>
</feature>
<evidence type="ECO:0000313" key="19">
    <source>
        <dbReference type="Proteomes" id="UP000479293"/>
    </source>
</evidence>
<dbReference type="InterPro" id="IPR049712">
    <property type="entry name" value="Poly_export"/>
</dbReference>
<keyword evidence="11 15" id="KW-0472">Membrane</keyword>
<evidence type="ECO:0000256" key="3">
    <source>
        <dbReference type="ARBA" id="ARBA00022448"/>
    </source>
</evidence>
<evidence type="ECO:0000256" key="7">
    <source>
        <dbReference type="ARBA" id="ARBA00022729"/>
    </source>
</evidence>
<accession>A0A7C9FAT5</accession>
<keyword evidence="3" id="KW-0813">Transport</keyword>
<name>A0A7C9FAT5_9BACT</name>
<evidence type="ECO:0000256" key="5">
    <source>
        <dbReference type="ARBA" id="ARBA00022597"/>
    </source>
</evidence>
<dbReference type="Proteomes" id="UP000479293">
    <property type="component" value="Unassembled WGS sequence"/>
</dbReference>
<keyword evidence="8" id="KW-0625">Polysaccharide transport</keyword>
<reference evidence="18 19" key="1">
    <citation type="submission" date="2019-10" db="EMBL/GenBank/DDBJ databases">
        <title>Draft Genome Sequence of Cytophagaceae sp. SJW1-29.</title>
        <authorList>
            <person name="Choi A."/>
        </authorList>
    </citation>
    <scope>NUCLEOTIDE SEQUENCE [LARGE SCALE GENOMIC DNA]</scope>
    <source>
        <strain evidence="18 19">SJW1-29</strain>
    </source>
</reference>
<comment type="caution">
    <text evidence="18">The sequence shown here is derived from an EMBL/GenBank/DDBJ whole genome shotgun (WGS) entry which is preliminary data.</text>
</comment>
<keyword evidence="14" id="KW-0449">Lipoprotein</keyword>
<evidence type="ECO:0000256" key="13">
    <source>
        <dbReference type="ARBA" id="ARBA00023237"/>
    </source>
</evidence>
<sequence length="231" mass="25808">MFQSANQRENTLSLPPVYEQTIKVGDNLSIQINTLSTQASALFNSYAPASQSEQGNLPNSSSTGRGYRVDHDGYITIPVIGKVEVNGLTNSLAETLIQDKLKPQFNELSVSVRNQNFRISVLGEVARPGFFPINSEQITLPEALGLAGDITIYGRRTNVMVIREENGHKTFTKIDMTKRDFFRSSYYYLHSNDVVYVEPSKNRLASTDRIYVIAPLIVGTLTSLAIFFTRF</sequence>
<dbReference type="AlphaFoldDB" id="A0A7C9FAT5"/>
<evidence type="ECO:0000256" key="8">
    <source>
        <dbReference type="ARBA" id="ARBA00023047"/>
    </source>
</evidence>
<evidence type="ECO:0000256" key="9">
    <source>
        <dbReference type="ARBA" id="ARBA00023065"/>
    </source>
</evidence>
<dbReference type="PANTHER" id="PTHR33619:SF3">
    <property type="entry name" value="POLYSACCHARIDE EXPORT PROTEIN GFCE-RELATED"/>
    <property type="match status" value="1"/>
</dbReference>
<comment type="subcellular location">
    <subcellularLocation>
        <location evidence="1">Cell outer membrane</location>
        <topology evidence="1">Multi-pass membrane protein</topology>
    </subcellularLocation>
</comment>
<evidence type="ECO:0000259" key="17">
    <source>
        <dbReference type="Pfam" id="PF22461"/>
    </source>
</evidence>
<dbReference type="InterPro" id="IPR003715">
    <property type="entry name" value="Poly_export_N"/>
</dbReference>
<feature type="transmembrane region" description="Helical" evidence="15">
    <location>
        <begin position="210"/>
        <end position="228"/>
    </location>
</feature>
<keyword evidence="6 15" id="KW-0812">Transmembrane</keyword>
<keyword evidence="12" id="KW-0564">Palmitate</keyword>
<dbReference type="GO" id="GO:0009279">
    <property type="term" value="C:cell outer membrane"/>
    <property type="evidence" value="ECO:0007669"/>
    <property type="project" value="UniProtKB-SubCell"/>
</dbReference>
<comment type="similarity">
    <text evidence="2">Belongs to the BexD/CtrA/VexA family.</text>
</comment>
<dbReference type="GO" id="GO:0015288">
    <property type="term" value="F:porin activity"/>
    <property type="evidence" value="ECO:0007669"/>
    <property type="project" value="UniProtKB-KW"/>
</dbReference>
<evidence type="ECO:0000256" key="15">
    <source>
        <dbReference type="SAM" id="Phobius"/>
    </source>
</evidence>
<proteinExistence type="inferred from homology"/>
<evidence type="ECO:0000256" key="11">
    <source>
        <dbReference type="ARBA" id="ARBA00023136"/>
    </source>
</evidence>
<dbReference type="GO" id="GO:0006811">
    <property type="term" value="P:monoatomic ion transport"/>
    <property type="evidence" value="ECO:0007669"/>
    <property type="project" value="UniProtKB-KW"/>
</dbReference>
<evidence type="ECO:0000256" key="1">
    <source>
        <dbReference type="ARBA" id="ARBA00004571"/>
    </source>
</evidence>
<dbReference type="InterPro" id="IPR054765">
    <property type="entry name" value="SLBB_dom"/>
</dbReference>
<dbReference type="GO" id="GO:0046930">
    <property type="term" value="C:pore complex"/>
    <property type="evidence" value="ECO:0007669"/>
    <property type="project" value="UniProtKB-KW"/>
</dbReference>
<keyword evidence="19" id="KW-1185">Reference proteome</keyword>
<dbReference type="PANTHER" id="PTHR33619">
    <property type="entry name" value="POLYSACCHARIDE EXPORT PROTEIN GFCE-RELATED"/>
    <property type="match status" value="1"/>
</dbReference>
<dbReference type="Pfam" id="PF22461">
    <property type="entry name" value="SLBB_2"/>
    <property type="match status" value="1"/>
</dbReference>
<evidence type="ECO:0000256" key="2">
    <source>
        <dbReference type="ARBA" id="ARBA00009450"/>
    </source>
</evidence>
<evidence type="ECO:0000256" key="10">
    <source>
        <dbReference type="ARBA" id="ARBA00023114"/>
    </source>
</evidence>
<feature type="domain" description="SLBB" evidence="17">
    <location>
        <begin position="118"/>
        <end position="197"/>
    </location>
</feature>
<keyword evidence="7" id="KW-0732">Signal</keyword>
<keyword evidence="15" id="KW-1133">Transmembrane helix</keyword>
<evidence type="ECO:0000256" key="4">
    <source>
        <dbReference type="ARBA" id="ARBA00022452"/>
    </source>
</evidence>
<evidence type="ECO:0000256" key="14">
    <source>
        <dbReference type="ARBA" id="ARBA00023288"/>
    </source>
</evidence>
<keyword evidence="9" id="KW-0406">Ion transport</keyword>
<dbReference type="EMBL" id="WHLY01000002">
    <property type="protein sequence ID" value="MPR35964.1"/>
    <property type="molecule type" value="Genomic_DNA"/>
</dbReference>
<dbReference type="Pfam" id="PF02563">
    <property type="entry name" value="Poly_export"/>
    <property type="match status" value="1"/>
</dbReference>